<reference evidence="1" key="2">
    <citation type="journal article" date="2023" name="Plants (Basel)">
        <title>Annotation of the Turnera subulata (Passifloraceae) Draft Genome Reveals the S-Locus Evolved after the Divergence of Turneroideae from Passifloroideae in a Stepwise Manner.</title>
        <authorList>
            <person name="Henning P.M."/>
            <person name="Roalson E.H."/>
            <person name="Mir W."/>
            <person name="McCubbin A.G."/>
            <person name="Shore J.S."/>
        </authorList>
    </citation>
    <scope>NUCLEOTIDE SEQUENCE</scope>
    <source>
        <strain evidence="1">F60SS</strain>
    </source>
</reference>
<sequence>MASLVLLVSSFLRPQNPTVALTKLPPSSLASSCAAAISSTARKTPANDTTGKYLAEIEAEDVQEPKFCLDLAWP</sequence>
<proteinExistence type="predicted"/>
<accession>A0A9Q0FVW8</accession>
<dbReference type="OrthoDB" id="847130at2759"/>
<gene>
    <name evidence="1" type="ORF">Tsubulata_010900</name>
</gene>
<evidence type="ECO:0000313" key="1">
    <source>
        <dbReference type="EMBL" id="KAJ4838864.1"/>
    </source>
</evidence>
<dbReference type="AlphaFoldDB" id="A0A9Q0FVW8"/>
<comment type="caution">
    <text evidence="1">The sequence shown here is derived from an EMBL/GenBank/DDBJ whole genome shotgun (WGS) entry which is preliminary data.</text>
</comment>
<organism evidence="1 2">
    <name type="scientific">Turnera subulata</name>
    <dbReference type="NCBI Taxonomy" id="218843"/>
    <lineage>
        <taxon>Eukaryota</taxon>
        <taxon>Viridiplantae</taxon>
        <taxon>Streptophyta</taxon>
        <taxon>Embryophyta</taxon>
        <taxon>Tracheophyta</taxon>
        <taxon>Spermatophyta</taxon>
        <taxon>Magnoliopsida</taxon>
        <taxon>eudicotyledons</taxon>
        <taxon>Gunneridae</taxon>
        <taxon>Pentapetalae</taxon>
        <taxon>rosids</taxon>
        <taxon>fabids</taxon>
        <taxon>Malpighiales</taxon>
        <taxon>Passifloraceae</taxon>
        <taxon>Turnera</taxon>
    </lineage>
</organism>
<protein>
    <submittedName>
        <fullName evidence="1">Uncharacterized protein</fullName>
    </submittedName>
</protein>
<evidence type="ECO:0000313" key="2">
    <source>
        <dbReference type="Proteomes" id="UP001141552"/>
    </source>
</evidence>
<reference evidence="1" key="1">
    <citation type="submission" date="2022-02" db="EMBL/GenBank/DDBJ databases">
        <authorList>
            <person name="Henning P.M."/>
            <person name="McCubbin A.G."/>
            <person name="Shore J.S."/>
        </authorList>
    </citation>
    <scope>NUCLEOTIDE SEQUENCE</scope>
    <source>
        <strain evidence="1">F60SS</strain>
        <tissue evidence="1">Leaves</tissue>
    </source>
</reference>
<dbReference type="EMBL" id="JAKUCV010003462">
    <property type="protein sequence ID" value="KAJ4838864.1"/>
    <property type="molecule type" value="Genomic_DNA"/>
</dbReference>
<keyword evidence="2" id="KW-1185">Reference proteome</keyword>
<name>A0A9Q0FVW8_9ROSI</name>
<dbReference type="Proteomes" id="UP001141552">
    <property type="component" value="Unassembled WGS sequence"/>
</dbReference>